<dbReference type="Gene3D" id="3.30.70.270">
    <property type="match status" value="1"/>
</dbReference>
<dbReference type="Proteomes" id="UP001501747">
    <property type="component" value="Unassembled WGS sequence"/>
</dbReference>
<keyword evidence="4" id="KW-1185">Reference proteome</keyword>
<protein>
    <submittedName>
        <fullName evidence="3">GGDEF domain-containing protein</fullName>
    </submittedName>
</protein>
<feature type="compositionally biased region" description="Basic and acidic residues" evidence="1">
    <location>
        <begin position="87"/>
        <end position="100"/>
    </location>
</feature>
<dbReference type="RefSeq" id="WP_344873108.1">
    <property type="nucleotide sequence ID" value="NZ_BAABAL010000006.1"/>
</dbReference>
<evidence type="ECO:0000313" key="3">
    <source>
        <dbReference type="EMBL" id="GAA3999817.1"/>
    </source>
</evidence>
<dbReference type="InterPro" id="IPR050469">
    <property type="entry name" value="Diguanylate_Cyclase"/>
</dbReference>
<dbReference type="SUPFAM" id="SSF55073">
    <property type="entry name" value="Nucleotide cyclase"/>
    <property type="match status" value="1"/>
</dbReference>
<dbReference type="NCBIfam" id="TIGR00254">
    <property type="entry name" value="GGDEF"/>
    <property type="match status" value="1"/>
</dbReference>
<reference evidence="4" key="1">
    <citation type="journal article" date="2019" name="Int. J. Syst. Evol. Microbiol.">
        <title>The Global Catalogue of Microorganisms (GCM) 10K type strain sequencing project: providing services to taxonomists for standard genome sequencing and annotation.</title>
        <authorList>
            <consortium name="The Broad Institute Genomics Platform"/>
            <consortium name="The Broad Institute Genome Sequencing Center for Infectious Disease"/>
            <person name="Wu L."/>
            <person name="Ma J."/>
        </authorList>
    </citation>
    <scope>NUCLEOTIDE SEQUENCE [LARGE SCALE GENOMIC DNA]</scope>
    <source>
        <strain evidence="4">JCM 17342</strain>
    </source>
</reference>
<comment type="caution">
    <text evidence="3">The sequence shown here is derived from an EMBL/GenBank/DDBJ whole genome shotgun (WGS) entry which is preliminary data.</text>
</comment>
<evidence type="ECO:0000313" key="4">
    <source>
        <dbReference type="Proteomes" id="UP001501747"/>
    </source>
</evidence>
<evidence type="ECO:0000256" key="1">
    <source>
        <dbReference type="SAM" id="MobiDB-lite"/>
    </source>
</evidence>
<dbReference type="Pfam" id="PF00990">
    <property type="entry name" value="GGDEF"/>
    <property type="match status" value="1"/>
</dbReference>
<dbReference type="PROSITE" id="PS50887">
    <property type="entry name" value="GGDEF"/>
    <property type="match status" value="1"/>
</dbReference>
<dbReference type="SMART" id="SM00267">
    <property type="entry name" value="GGDEF"/>
    <property type="match status" value="1"/>
</dbReference>
<feature type="region of interest" description="Disordered" evidence="1">
    <location>
        <begin position="1"/>
        <end position="104"/>
    </location>
</feature>
<name>A0ABP7RMW7_9PSEU</name>
<dbReference type="InterPro" id="IPR000160">
    <property type="entry name" value="GGDEF_dom"/>
</dbReference>
<feature type="domain" description="GGDEF" evidence="2">
    <location>
        <begin position="515"/>
        <end position="644"/>
    </location>
</feature>
<accession>A0ABP7RMW7</accession>
<dbReference type="InterPro" id="IPR043128">
    <property type="entry name" value="Rev_trsase/Diguanyl_cyclase"/>
</dbReference>
<proteinExistence type="predicted"/>
<dbReference type="PANTHER" id="PTHR45138">
    <property type="entry name" value="REGULATORY COMPONENTS OF SENSORY TRANSDUCTION SYSTEM"/>
    <property type="match status" value="1"/>
</dbReference>
<evidence type="ECO:0000259" key="2">
    <source>
        <dbReference type="PROSITE" id="PS50887"/>
    </source>
</evidence>
<dbReference type="PANTHER" id="PTHR45138:SF9">
    <property type="entry name" value="DIGUANYLATE CYCLASE DGCM-RELATED"/>
    <property type="match status" value="1"/>
</dbReference>
<dbReference type="EMBL" id="BAABAL010000006">
    <property type="protein sequence ID" value="GAA3999817.1"/>
    <property type="molecule type" value="Genomic_DNA"/>
</dbReference>
<dbReference type="CDD" id="cd01949">
    <property type="entry name" value="GGDEF"/>
    <property type="match status" value="1"/>
</dbReference>
<gene>
    <name evidence="3" type="ORF">GCM10022247_20170</name>
</gene>
<sequence length="662" mass="71210">MHLQQETGIDGPAYGPEESRTGRRRLEHLPPEQTDLELSTPDLPFPPISAVPEPGTPDASELVEAESPDADTASASSPVEQAVEPAQPEKPETQPERQDARPPALAEVSDAWLVGRARELTATAQSSDLEAQLTMAHEADGLLAEAQRRGEPRMVAQILRASVIVRLVTPGLGELTDPLLEELLSHTGRHGLIVLQADAHALAGRRALMSGYEDTALSEVAAALVMLEGDPVPDVLFGGRTWARLLAAAWVDIGLVLTQLGVYELADEVLARANLCVRENGGPHEIAVHMINRVRLLLGWGLRLERVGKGEEAVDRFATASALAVSVEGPWRESLFPRRSDRPAAVQVPMLGAAHALARPSAEHIERLEELLTLSMYPREQIVTAIALSRCLELAGRDEQAQRVLGDTRVQLARDTSEPTLMLCLVREYARLCGPDGGRETSNALEAYATALEHELWTLREARVATLLTRLEHERLSREHGAIAQQALQDPLTGLPNRRALDERMDTLVATPSAYPLSVALVDLDGFKSVNDRCSHAEGDDVLRVIASTLRDALRGDDLVGRYGGDEFVVLLPGAPLGAAEAALSRAVEAVSRLPVDFSRGVTLSIGVVSVRPAETPGQALARADAAMYQAKRQGGCRVAVSGADTADDLPHSSSWVPPPCP</sequence>
<dbReference type="InterPro" id="IPR029787">
    <property type="entry name" value="Nucleotide_cyclase"/>
</dbReference>
<organism evidence="3 4">
    <name type="scientific">Allokutzneria multivorans</name>
    <dbReference type="NCBI Taxonomy" id="1142134"/>
    <lineage>
        <taxon>Bacteria</taxon>
        <taxon>Bacillati</taxon>
        <taxon>Actinomycetota</taxon>
        <taxon>Actinomycetes</taxon>
        <taxon>Pseudonocardiales</taxon>
        <taxon>Pseudonocardiaceae</taxon>
        <taxon>Allokutzneria</taxon>
    </lineage>
</organism>